<comment type="similarity">
    <text evidence="2">Belongs to the class-III pyridine nucleotide-disulfide oxidoreductase family.</text>
</comment>
<dbReference type="SUPFAM" id="SSF55424">
    <property type="entry name" value="FAD/NAD-linked reductases, dimerisation (C-terminal) domain"/>
    <property type="match status" value="1"/>
</dbReference>
<comment type="cofactor">
    <cofactor evidence="1">
        <name>FAD</name>
        <dbReference type="ChEBI" id="CHEBI:57692"/>
    </cofactor>
</comment>
<dbReference type="SUPFAM" id="SSF51905">
    <property type="entry name" value="FAD/NAD(P)-binding domain"/>
    <property type="match status" value="1"/>
</dbReference>
<dbReference type="InterPro" id="IPR036188">
    <property type="entry name" value="FAD/NAD-bd_sf"/>
</dbReference>
<name>A0A0R1H0D4_9LACO</name>
<feature type="domain" description="Pyridine nucleotide-disulphide oxidoreductase dimerisation" evidence="8">
    <location>
        <begin position="332"/>
        <end position="431"/>
    </location>
</feature>
<dbReference type="Gene3D" id="3.40.250.10">
    <property type="entry name" value="Rhodanese-like domain"/>
    <property type="match status" value="1"/>
</dbReference>
<keyword evidence="11" id="KW-1185">Reference proteome</keyword>
<evidence type="ECO:0000313" key="11">
    <source>
        <dbReference type="Proteomes" id="UP000050909"/>
    </source>
</evidence>
<evidence type="ECO:0000313" key="10">
    <source>
        <dbReference type="EMBL" id="KRK36802.1"/>
    </source>
</evidence>
<evidence type="ECO:0000256" key="2">
    <source>
        <dbReference type="ARBA" id="ARBA00009130"/>
    </source>
</evidence>
<evidence type="ECO:0000256" key="1">
    <source>
        <dbReference type="ARBA" id="ARBA00001974"/>
    </source>
</evidence>
<dbReference type="RefSeq" id="WP_056945838.1">
    <property type="nucleotide sequence ID" value="NZ_AZCV01000010.1"/>
</dbReference>
<evidence type="ECO:0000256" key="7">
    <source>
        <dbReference type="ARBA" id="ARBA00023284"/>
    </source>
</evidence>
<dbReference type="InterPro" id="IPR004099">
    <property type="entry name" value="Pyr_nucl-diS_OxRdtase_dimer"/>
</dbReference>
<accession>A0A0R1H0D4</accession>
<keyword evidence="3" id="KW-0285">Flavoprotein</keyword>
<protein>
    <submittedName>
        <fullName evidence="10">CoA-disulfide reductase</fullName>
    </submittedName>
</protein>
<comment type="caution">
    <text evidence="10">The sequence shown here is derived from an EMBL/GenBank/DDBJ whole genome shotgun (WGS) entry which is preliminary data.</text>
</comment>
<dbReference type="PRINTS" id="PR00411">
    <property type="entry name" value="PNDRDTASEI"/>
</dbReference>
<keyword evidence="7" id="KW-0676">Redox-active center</keyword>
<dbReference type="InterPro" id="IPR016156">
    <property type="entry name" value="FAD/NAD-linked_Rdtase_dimer_sf"/>
</dbReference>
<dbReference type="PANTHER" id="PTHR43429">
    <property type="entry name" value="PYRIDINE NUCLEOTIDE-DISULFIDE OXIDOREDUCTASE DOMAIN-CONTAINING"/>
    <property type="match status" value="1"/>
</dbReference>
<dbReference type="Pfam" id="PF07992">
    <property type="entry name" value="Pyr_redox_2"/>
    <property type="match status" value="1"/>
</dbReference>
<dbReference type="Gene3D" id="3.50.50.60">
    <property type="entry name" value="FAD/NAD(P)-binding domain"/>
    <property type="match status" value="2"/>
</dbReference>
<evidence type="ECO:0000256" key="5">
    <source>
        <dbReference type="ARBA" id="ARBA00023002"/>
    </source>
</evidence>
<organism evidence="10 11">
    <name type="scientific">Amylolactobacillus amylotrophicus DSM 20534</name>
    <dbReference type="NCBI Taxonomy" id="1423722"/>
    <lineage>
        <taxon>Bacteria</taxon>
        <taxon>Bacillati</taxon>
        <taxon>Bacillota</taxon>
        <taxon>Bacilli</taxon>
        <taxon>Lactobacillales</taxon>
        <taxon>Lactobacillaceae</taxon>
        <taxon>Amylolactobacillus</taxon>
    </lineage>
</organism>
<keyword evidence="4" id="KW-0274">FAD</keyword>
<keyword evidence="6" id="KW-0558">Oxidation</keyword>
<dbReference type="AlphaFoldDB" id="A0A0R1H0D4"/>
<evidence type="ECO:0000256" key="6">
    <source>
        <dbReference type="ARBA" id="ARBA00023097"/>
    </source>
</evidence>
<feature type="domain" description="FAD/NAD(P)-binding" evidence="9">
    <location>
        <begin position="2"/>
        <end position="287"/>
    </location>
</feature>
<dbReference type="SUPFAM" id="SSF52821">
    <property type="entry name" value="Rhodanese/Cell cycle control phosphatase"/>
    <property type="match status" value="1"/>
</dbReference>
<dbReference type="GO" id="GO:0016491">
    <property type="term" value="F:oxidoreductase activity"/>
    <property type="evidence" value="ECO:0007669"/>
    <property type="project" value="UniProtKB-KW"/>
</dbReference>
<reference evidence="10 11" key="1">
    <citation type="journal article" date="2015" name="Genome Announc.">
        <title>Expanding the biotechnology potential of lactobacilli through comparative genomics of 213 strains and associated genera.</title>
        <authorList>
            <person name="Sun Z."/>
            <person name="Harris H.M."/>
            <person name="McCann A."/>
            <person name="Guo C."/>
            <person name="Argimon S."/>
            <person name="Zhang W."/>
            <person name="Yang X."/>
            <person name="Jeffery I.B."/>
            <person name="Cooney J.C."/>
            <person name="Kagawa T.F."/>
            <person name="Liu W."/>
            <person name="Song Y."/>
            <person name="Salvetti E."/>
            <person name="Wrobel A."/>
            <person name="Rasinkangas P."/>
            <person name="Parkhill J."/>
            <person name="Rea M.C."/>
            <person name="O'Sullivan O."/>
            <person name="Ritari J."/>
            <person name="Douillard F.P."/>
            <person name="Paul Ross R."/>
            <person name="Yang R."/>
            <person name="Briner A.E."/>
            <person name="Felis G.E."/>
            <person name="de Vos W.M."/>
            <person name="Barrangou R."/>
            <person name="Klaenhammer T.R."/>
            <person name="Caufield P.W."/>
            <person name="Cui Y."/>
            <person name="Zhang H."/>
            <person name="O'Toole P.W."/>
        </authorList>
    </citation>
    <scope>NUCLEOTIDE SEQUENCE [LARGE SCALE GENOMIC DNA]</scope>
    <source>
        <strain evidence="10 11">DSM 20534</strain>
    </source>
</reference>
<evidence type="ECO:0000256" key="4">
    <source>
        <dbReference type="ARBA" id="ARBA00022827"/>
    </source>
</evidence>
<dbReference type="InterPro" id="IPR036873">
    <property type="entry name" value="Rhodanese-like_dom_sf"/>
</dbReference>
<evidence type="ECO:0000259" key="8">
    <source>
        <dbReference type="Pfam" id="PF02852"/>
    </source>
</evidence>
<dbReference type="InterPro" id="IPR023753">
    <property type="entry name" value="FAD/NAD-binding_dom"/>
</dbReference>
<evidence type="ECO:0000259" key="9">
    <source>
        <dbReference type="Pfam" id="PF07992"/>
    </source>
</evidence>
<keyword evidence="5" id="KW-0560">Oxidoreductase</keyword>
<dbReference type="Pfam" id="PF02852">
    <property type="entry name" value="Pyr_redox_dim"/>
    <property type="match status" value="1"/>
</dbReference>
<gene>
    <name evidence="10" type="ORF">FC62_GL000578</name>
</gene>
<dbReference type="PANTHER" id="PTHR43429:SF1">
    <property type="entry name" value="NAD(P)H SULFUR OXIDOREDUCTASE (COA-DEPENDENT)"/>
    <property type="match status" value="1"/>
</dbReference>
<evidence type="ECO:0000256" key="3">
    <source>
        <dbReference type="ARBA" id="ARBA00022630"/>
    </source>
</evidence>
<proteinExistence type="inferred from homology"/>
<dbReference type="PATRIC" id="fig|1423722.3.peg.589"/>
<dbReference type="InterPro" id="IPR050260">
    <property type="entry name" value="FAD-bd_OxRdtase"/>
</dbReference>
<dbReference type="EMBL" id="AZCV01000010">
    <property type="protein sequence ID" value="KRK36802.1"/>
    <property type="molecule type" value="Genomic_DNA"/>
</dbReference>
<dbReference type="PRINTS" id="PR00368">
    <property type="entry name" value="FADPNR"/>
</dbReference>
<sequence>MKYLVIGGNAGGASFATRMRRIDEHAEILVINRGANISYASCALPYYIGDVVQNRAAIIERTPEVLKEKNNIDVRVNQTAVGVQPTEQTVIIMDQATGQEYPEQYDKLILATGASPTLPQIAGLKKASNVFKLREVEEADQIKAYITSHDVKTVTLIGAGIASLEITENLYLQGITVNIVEKLDHVGYPYDEEITKLLLEELERNGTHVYLNHVVQEVINNGHTIVTNQGKELTQDMIIVAAGVTPNTDFLKESGLTINERGFIPVDQHLATNIPDIYAIGDIVETKSYITGLPQNSVLSGPANRQGHLLADIFAGQPYQYDGIVGTSVGKIFDQTVSFVGYTETMLQEVGIKNYKTIFITPFDYANFYPGATRVNLKLIFDADTGKILGGQAYGEKGIDKRMGELSTAIYGHLTVYDLPALELPYSPPYSTTRDPLNTAGYVAINQLKSTVATVKIAEIPEEAAFFLDVREAGKAPSGSIKPTLNIPLSELRDRITEIPTDKPIYLTFRPGLVNYTAARILTGNQIEAKIIME</sequence>
<dbReference type="Proteomes" id="UP000050909">
    <property type="component" value="Unassembled WGS sequence"/>
</dbReference>